<dbReference type="GO" id="GO:0016787">
    <property type="term" value="F:hydrolase activity"/>
    <property type="evidence" value="ECO:0007669"/>
    <property type="project" value="UniProtKB-KW"/>
</dbReference>
<dbReference type="FunFam" id="3.40.50.300:FF:000446">
    <property type="entry name" value="ATP-dependent RNA helicase SUPV3L1, mitochondrial"/>
    <property type="match status" value="1"/>
</dbReference>
<dbReference type="GO" id="GO:0045025">
    <property type="term" value="C:mitochondrial degradosome"/>
    <property type="evidence" value="ECO:0007669"/>
    <property type="project" value="TreeGrafter"/>
</dbReference>
<name>A0A443RDA9_9ACAR</name>
<accession>A0A443RDA9</accession>
<dbReference type="AlphaFoldDB" id="A0A443RDA9"/>
<dbReference type="CDD" id="cd18805">
    <property type="entry name" value="SF2_C_suv3"/>
    <property type="match status" value="1"/>
</dbReference>
<evidence type="ECO:0000256" key="12">
    <source>
        <dbReference type="ARBA" id="ARBA00047984"/>
    </source>
</evidence>
<keyword evidence="16" id="KW-1185">Reference proteome</keyword>
<evidence type="ECO:0000256" key="3">
    <source>
        <dbReference type="ARBA" id="ARBA00004173"/>
    </source>
</evidence>
<evidence type="ECO:0000313" key="16">
    <source>
        <dbReference type="Proteomes" id="UP000285301"/>
    </source>
</evidence>
<keyword evidence="8 15" id="KW-0347">Helicase</keyword>
<evidence type="ECO:0000256" key="8">
    <source>
        <dbReference type="ARBA" id="ARBA00022806"/>
    </source>
</evidence>
<keyword evidence="10" id="KW-0809">Transit peptide</keyword>
<evidence type="ECO:0000256" key="4">
    <source>
        <dbReference type="ARBA" id="ARBA00008708"/>
    </source>
</evidence>
<comment type="caution">
    <text evidence="15">The sequence shown here is derived from an EMBL/GenBank/DDBJ whole genome shotgun (WGS) entry which is preliminary data.</text>
</comment>
<dbReference type="InterPro" id="IPR055206">
    <property type="entry name" value="DEXQc_SUV3"/>
</dbReference>
<keyword evidence="6" id="KW-0547">Nucleotide-binding</keyword>
<feature type="non-terminal residue" evidence="15">
    <location>
        <position position="717"/>
    </location>
</feature>
<keyword evidence="7" id="KW-0378">Hydrolase</keyword>
<dbReference type="Gene3D" id="1.20.272.40">
    <property type="match status" value="1"/>
</dbReference>
<comment type="catalytic activity">
    <reaction evidence="12">
        <text>ATP + H2O = ADP + phosphate + H(+)</text>
        <dbReference type="Rhea" id="RHEA:13065"/>
        <dbReference type="ChEBI" id="CHEBI:15377"/>
        <dbReference type="ChEBI" id="CHEBI:15378"/>
        <dbReference type="ChEBI" id="CHEBI:30616"/>
        <dbReference type="ChEBI" id="CHEBI:43474"/>
        <dbReference type="ChEBI" id="CHEBI:456216"/>
        <dbReference type="EC" id="3.6.4.13"/>
    </reaction>
</comment>
<comment type="cofactor">
    <cofactor evidence="1">
        <name>Mn(2+)</name>
        <dbReference type="ChEBI" id="CHEBI:29035"/>
    </cofactor>
</comment>
<gene>
    <name evidence="15" type="ORF">B4U79_05876</name>
</gene>
<dbReference type="Pfam" id="PF00271">
    <property type="entry name" value="Helicase_C"/>
    <property type="match status" value="1"/>
</dbReference>
<evidence type="ECO:0000256" key="6">
    <source>
        <dbReference type="ARBA" id="ARBA00022741"/>
    </source>
</evidence>
<dbReference type="GO" id="GO:0000965">
    <property type="term" value="P:mitochondrial RNA 3'-end processing"/>
    <property type="evidence" value="ECO:0007669"/>
    <property type="project" value="TreeGrafter"/>
</dbReference>
<dbReference type="EMBL" id="NCKU01001050">
    <property type="protein sequence ID" value="RWS13248.1"/>
    <property type="molecule type" value="Genomic_DNA"/>
</dbReference>
<dbReference type="FunFam" id="1.20.58.1080:FF:000001">
    <property type="entry name" value="ATP-dependent RNA helicase SUPV3L1, mitochondrial"/>
    <property type="match status" value="1"/>
</dbReference>
<evidence type="ECO:0000259" key="14">
    <source>
        <dbReference type="PROSITE" id="PS51194"/>
    </source>
</evidence>
<dbReference type="Gene3D" id="1.20.58.1080">
    <property type="match status" value="1"/>
</dbReference>
<sequence length="717" mass="81320">MDELNLARCLRLKSDKSNPSSLFIPIEVKVANNPDDINVGEEITGRSLKKEDIIKLLNDFLRRQPLRQLALNNGIDNSLFQKVFKSFRDYCSGSKILPPELHIKISDILHGHGHVDDLYPDFLKHAREIFPHLECMEELKKISDLSSPLNWYSEARSIHRKIIYHCGPTNSGKTYHALKRFMEADSGIYCAPLKLLAVEVNTKSNEAGTKCDLITGEERLFANEDGSPSSHVACTIEMASVSTPYDVAIIDEVQMVRDTSRGWAWTRALLGLAAKEIHLCGEEAALDIIKRILSPISEDVEVRRYNRLTPLVIQDGALNSLDHVKKGDCIVCFSKKDIFSLSLELDSRGHEVAVIYGSLPPGTKVLQTKRFNDPQDPCDILVATDAIGMGLNLNIKRIIFYSLLRPEVNENGEKKNELISTSTALQIAGRAGRFSTKHNTGYVTTFKSEDLPKLKQIMSQSVDPIEAVGLHPTMEQIEMFAYNLPKATLSNLIEIFISLCKVDRNYFICNVDNLIYLASLIEHVPLPLRVRYVFCCAPINRQVPFICTMFLKFARQYSQNEPITADWMFKHIETQFKPPQNIAQLVHLEAIFDVFDLYLWLSYRFSDLFPDAAIIRDMQKELDEVIHSGVKRVIKLLKNNEEAKTTRTKSKKEKTRESEDETLQVINAQIENDLKASGSLDILKEGSMTEQLLNSGVLTPKILSQLHKEWKKSEMKK</sequence>
<keyword evidence="9" id="KW-0067">ATP-binding</keyword>
<dbReference type="InterPro" id="IPR041453">
    <property type="entry name" value="Suv3_N"/>
</dbReference>
<dbReference type="GO" id="GO:0003724">
    <property type="term" value="F:RNA helicase activity"/>
    <property type="evidence" value="ECO:0007669"/>
    <property type="project" value="UniProtKB-EC"/>
</dbReference>
<evidence type="ECO:0000256" key="11">
    <source>
        <dbReference type="ARBA" id="ARBA00023128"/>
    </source>
</evidence>
<proteinExistence type="inferred from homology"/>
<dbReference type="GO" id="GO:0005524">
    <property type="term" value="F:ATP binding"/>
    <property type="evidence" value="ECO:0007669"/>
    <property type="project" value="UniProtKB-KW"/>
</dbReference>
<evidence type="ECO:0000256" key="9">
    <source>
        <dbReference type="ARBA" id="ARBA00022840"/>
    </source>
</evidence>
<evidence type="ECO:0000256" key="1">
    <source>
        <dbReference type="ARBA" id="ARBA00001936"/>
    </source>
</evidence>
<dbReference type="EC" id="3.6.4.13" evidence="5"/>
<dbReference type="InterPro" id="IPR022192">
    <property type="entry name" value="SUV3_C"/>
</dbReference>
<dbReference type="InterPro" id="IPR041082">
    <property type="entry name" value="Suv3_C_1"/>
</dbReference>
<dbReference type="Pfam" id="PF22527">
    <property type="entry name" value="DEXQc_Suv3"/>
    <property type="match status" value="1"/>
</dbReference>
<dbReference type="SMART" id="SM00490">
    <property type="entry name" value="HELICc"/>
    <property type="match status" value="1"/>
</dbReference>
<organism evidence="15 16">
    <name type="scientific">Dinothrombium tinctorium</name>
    <dbReference type="NCBI Taxonomy" id="1965070"/>
    <lineage>
        <taxon>Eukaryota</taxon>
        <taxon>Metazoa</taxon>
        <taxon>Ecdysozoa</taxon>
        <taxon>Arthropoda</taxon>
        <taxon>Chelicerata</taxon>
        <taxon>Arachnida</taxon>
        <taxon>Acari</taxon>
        <taxon>Acariformes</taxon>
        <taxon>Trombidiformes</taxon>
        <taxon>Prostigmata</taxon>
        <taxon>Anystina</taxon>
        <taxon>Parasitengona</taxon>
        <taxon>Trombidioidea</taxon>
        <taxon>Trombidiidae</taxon>
        <taxon>Dinothrombium</taxon>
    </lineage>
</organism>
<evidence type="ECO:0000256" key="2">
    <source>
        <dbReference type="ARBA" id="ARBA00001946"/>
    </source>
</evidence>
<comment type="subcellular location">
    <subcellularLocation>
        <location evidence="3">Mitochondrion</location>
    </subcellularLocation>
</comment>
<dbReference type="InterPro" id="IPR001650">
    <property type="entry name" value="Helicase_C-like"/>
</dbReference>
<dbReference type="Pfam" id="PF18147">
    <property type="entry name" value="Suv3_C_1"/>
    <property type="match status" value="1"/>
</dbReference>
<evidence type="ECO:0000256" key="13">
    <source>
        <dbReference type="ARBA" id="ARBA00069703"/>
    </source>
</evidence>
<keyword evidence="11" id="KW-0496">Mitochondrion</keyword>
<dbReference type="STRING" id="1965070.A0A443RDA9"/>
<dbReference type="InterPro" id="IPR050699">
    <property type="entry name" value="RNA-DNA_Helicase"/>
</dbReference>
<dbReference type="PROSITE" id="PS51194">
    <property type="entry name" value="HELICASE_CTER"/>
    <property type="match status" value="1"/>
</dbReference>
<reference evidence="15 16" key="1">
    <citation type="journal article" date="2018" name="Gigascience">
        <title>Genomes of trombidid mites reveal novel predicted allergens and laterally-transferred genes associated with secondary metabolism.</title>
        <authorList>
            <person name="Dong X."/>
            <person name="Chaisiri K."/>
            <person name="Xia D."/>
            <person name="Armstrong S.D."/>
            <person name="Fang Y."/>
            <person name="Donnelly M.J."/>
            <person name="Kadowaki T."/>
            <person name="McGarry J.W."/>
            <person name="Darby A.C."/>
            <person name="Makepeace B.L."/>
        </authorList>
    </citation>
    <scope>NUCLEOTIDE SEQUENCE [LARGE SCALE GENOMIC DNA]</scope>
    <source>
        <strain evidence="15">UoL-WK</strain>
    </source>
</reference>
<evidence type="ECO:0000256" key="10">
    <source>
        <dbReference type="ARBA" id="ARBA00022946"/>
    </source>
</evidence>
<dbReference type="InterPro" id="IPR027417">
    <property type="entry name" value="P-loop_NTPase"/>
</dbReference>
<dbReference type="SUPFAM" id="SSF52540">
    <property type="entry name" value="P-loop containing nucleoside triphosphate hydrolases"/>
    <property type="match status" value="2"/>
</dbReference>
<dbReference type="Gene3D" id="1.10.1740.140">
    <property type="match status" value="1"/>
</dbReference>
<dbReference type="PANTHER" id="PTHR12131">
    <property type="entry name" value="ATP-DEPENDENT RNA AND DNA HELICASE"/>
    <property type="match status" value="1"/>
</dbReference>
<dbReference type="Gene3D" id="3.40.50.300">
    <property type="entry name" value="P-loop containing nucleotide triphosphate hydrolases"/>
    <property type="match status" value="2"/>
</dbReference>
<dbReference type="OrthoDB" id="6692397at2759"/>
<evidence type="ECO:0000256" key="5">
    <source>
        <dbReference type="ARBA" id="ARBA00012552"/>
    </source>
</evidence>
<dbReference type="Pfam" id="PF18114">
    <property type="entry name" value="Suv3_N"/>
    <property type="match status" value="1"/>
</dbReference>
<dbReference type="FunFam" id="3.40.50.300:FF:000269">
    <property type="entry name" value="ATP-dependent RNA helicase SUPV3L1, mitochondrial"/>
    <property type="match status" value="1"/>
</dbReference>
<evidence type="ECO:0000256" key="7">
    <source>
        <dbReference type="ARBA" id="ARBA00022801"/>
    </source>
</evidence>
<dbReference type="Proteomes" id="UP000285301">
    <property type="component" value="Unassembled WGS sequence"/>
</dbReference>
<dbReference type="CDD" id="cd17913">
    <property type="entry name" value="DEXQc_Suv3"/>
    <property type="match status" value="1"/>
</dbReference>
<feature type="domain" description="Helicase C-terminal" evidence="14">
    <location>
        <begin position="316"/>
        <end position="478"/>
    </location>
</feature>
<comment type="similarity">
    <text evidence="4">Belongs to the helicase family.</text>
</comment>
<comment type="cofactor">
    <cofactor evidence="2">
        <name>Mg(2+)</name>
        <dbReference type="ChEBI" id="CHEBI:18420"/>
    </cofactor>
</comment>
<evidence type="ECO:0000313" key="15">
    <source>
        <dbReference type="EMBL" id="RWS13248.1"/>
    </source>
</evidence>
<dbReference type="InterPro" id="IPR044774">
    <property type="entry name" value="Suv3_DEXQc"/>
</dbReference>
<protein>
    <recommendedName>
        <fullName evidence="13">ATP-dependent RNA helicase SUV3 homolog, mitochondrial</fullName>
        <ecNumber evidence="5">3.6.4.13</ecNumber>
    </recommendedName>
</protein>
<dbReference type="PANTHER" id="PTHR12131:SF1">
    <property type="entry name" value="ATP-DEPENDENT RNA HELICASE SUPV3L1, MITOCHONDRIAL-RELATED"/>
    <property type="match status" value="1"/>
</dbReference>
<dbReference type="Pfam" id="PF12513">
    <property type="entry name" value="SUV3_C"/>
    <property type="match status" value="1"/>
</dbReference>